<gene>
    <name evidence="8" type="ORF">K3174_15990</name>
</gene>
<evidence type="ECO:0000256" key="3">
    <source>
        <dbReference type="ARBA" id="ARBA00022475"/>
    </source>
</evidence>
<evidence type="ECO:0000313" key="8">
    <source>
        <dbReference type="EMBL" id="MBX7484031.1"/>
    </source>
</evidence>
<evidence type="ECO:0000256" key="5">
    <source>
        <dbReference type="ARBA" id="ARBA00022989"/>
    </source>
</evidence>
<dbReference type="InterPro" id="IPR051907">
    <property type="entry name" value="DoxX-like_oxidoreductase"/>
</dbReference>
<evidence type="ECO:0000313" key="9">
    <source>
        <dbReference type="Proteomes" id="UP000755104"/>
    </source>
</evidence>
<feature type="transmembrane region" description="Helical" evidence="7">
    <location>
        <begin position="12"/>
        <end position="30"/>
    </location>
</feature>
<keyword evidence="5 7" id="KW-1133">Transmembrane helix</keyword>
<evidence type="ECO:0000256" key="2">
    <source>
        <dbReference type="ARBA" id="ARBA00006679"/>
    </source>
</evidence>
<dbReference type="RefSeq" id="WP_221560439.1">
    <property type="nucleotide sequence ID" value="NZ_JAIGNO010000018.1"/>
</dbReference>
<keyword evidence="6 7" id="KW-0472">Membrane</keyword>
<comment type="caution">
    <text evidence="8">The sequence shown here is derived from an EMBL/GenBank/DDBJ whole genome shotgun (WGS) entry which is preliminary data.</text>
</comment>
<protein>
    <submittedName>
        <fullName evidence="8">DoxX family protein</fullName>
    </submittedName>
</protein>
<sequence length="141" mass="15919">MKKLFRLSRFEDLALLILRVSTGGFLLYQCHDNVLNPDRMTEFAKFMEQFGFWQPSILAPFAIFWQMAAGFGFIAGFYVRALGLVTALQFTVAVVMVHLNDPANILWSAAVLIVIGLYLATRGSGRFGFDYRLERKLAPSS</sequence>
<evidence type="ECO:0000256" key="1">
    <source>
        <dbReference type="ARBA" id="ARBA00004651"/>
    </source>
</evidence>
<feature type="transmembrane region" description="Helical" evidence="7">
    <location>
        <begin position="50"/>
        <end position="74"/>
    </location>
</feature>
<evidence type="ECO:0000256" key="7">
    <source>
        <dbReference type="SAM" id="Phobius"/>
    </source>
</evidence>
<accession>A0ABS7J9N7</accession>
<dbReference type="PANTHER" id="PTHR33452:SF1">
    <property type="entry name" value="INNER MEMBRANE PROTEIN YPHA-RELATED"/>
    <property type="match status" value="1"/>
</dbReference>
<evidence type="ECO:0000256" key="6">
    <source>
        <dbReference type="ARBA" id="ARBA00023136"/>
    </source>
</evidence>
<proteinExistence type="inferred from homology"/>
<keyword evidence="9" id="KW-1185">Reference proteome</keyword>
<reference evidence="8 9" key="1">
    <citation type="submission" date="2021-08" db="EMBL/GenBank/DDBJ databases">
        <title>Comparative Genomics Analysis of the Genus Qipengyuania Reveals Extensive Genetic Diversity and Metabolic Versatility, Including the Description of Fifteen Novel Species.</title>
        <authorList>
            <person name="Liu Y."/>
        </authorList>
    </citation>
    <scope>NUCLEOTIDE SEQUENCE [LARGE SCALE GENOMIC DNA]</scope>
    <source>
        <strain evidence="8 9">6D47A</strain>
    </source>
</reference>
<dbReference type="Proteomes" id="UP000755104">
    <property type="component" value="Unassembled WGS sequence"/>
</dbReference>
<comment type="similarity">
    <text evidence="2">Belongs to the DoxX family.</text>
</comment>
<name>A0ABS7J9N7_9SPHN</name>
<comment type="subcellular location">
    <subcellularLocation>
        <location evidence="1">Cell membrane</location>
        <topology evidence="1">Multi-pass membrane protein</topology>
    </subcellularLocation>
</comment>
<dbReference type="PANTHER" id="PTHR33452">
    <property type="entry name" value="OXIDOREDUCTASE CATD-RELATED"/>
    <property type="match status" value="1"/>
</dbReference>
<feature type="transmembrane region" description="Helical" evidence="7">
    <location>
        <begin position="105"/>
        <end position="121"/>
    </location>
</feature>
<organism evidence="8 9">
    <name type="scientific">Qipengyuania qiaonensis</name>
    <dbReference type="NCBI Taxonomy" id="2867240"/>
    <lineage>
        <taxon>Bacteria</taxon>
        <taxon>Pseudomonadati</taxon>
        <taxon>Pseudomonadota</taxon>
        <taxon>Alphaproteobacteria</taxon>
        <taxon>Sphingomonadales</taxon>
        <taxon>Erythrobacteraceae</taxon>
        <taxon>Qipengyuania</taxon>
    </lineage>
</organism>
<dbReference type="EMBL" id="JAIGNO010000018">
    <property type="protein sequence ID" value="MBX7484031.1"/>
    <property type="molecule type" value="Genomic_DNA"/>
</dbReference>
<feature type="transmembrane region" description="Helical" evidence="7">
    <location>
        <begin position="81"/>
        <end position="99"/>
    </location>
</feature>
<dbReference type="InterPro" id="IPR032808">
    <property type="entry name" value="DoxX"/>
</dbReference>
<evidence type="ECO:0000256" key="4">
    <source>
        <dbReference type="ARBA" id="ARBA00022692"/>
    </source>
</evidence>
<keyword evidence="3" id="KW-1003">Cell membrane</keyword>
<keyword evidence="4 7" id="KW-0812">Transmembrane</keyword>
<dbReference type="Pfam" id="PF07681">
    <property type="entry name" value="DoxX"/>
    <property type="match status" value="1"/>
</dbReference>